<evidence type="ECO:0000313" key="9">
    <source>
        <dbReference type="EMBL" id="MBO0345318.1"/>
    </source>
</evidence>
<feature type="domain" description="ABC transporter" evidence="8">
    <location>
        <begin position="4"/>
        <end position="237"/>
    </location>
</feature>
<sequence length="586" mass="64451">MSFVEISNLSKSYGEGASRTKVLGDINLKIGEGEFIAIVGFSGSGKTTLISLLAGLIEPDTGGIIFKNKEISGPSPERGVVFQSYSLMPWLTVFGNVSLAVDSVFKKKPSSERKAIADKYIDMVGLGHARDRKPSELSGGMRQRVAVARALAMRPEFLLLDEPLSALDALTRAKLQDEFAAICEQEKKTILLITNDVDEAILLADRIVPLKPGSPATLGPEFKVDFARPRDRGELNHNDDFISLRAEITDYLMTVGAEVEAEVEREIVLPTLVPITQRLSKADRLPAAYERAAETITEDRYLEFSQVKKVYPTPKGPLTVVDGFDLKMKKGEFVTLIGHSGCGKSTVLSMVAGLNGITEGSVILDGTHVTKAGPDRAVVFQAPSLMPWLTAYENVALGVDKVYPDASKTEKRDVIEYYLSKVGLSDAMNKPALDLSNGMKQRVGIARAFALSPKLLLLDEPFGMLDSLTRWELQDVLMEVWKRTQVTAVCVTHDVDEAILLADRVVMMSNGPNARIGNIMEVDLPRPRSRKELLAHPDYYAYREELLDFLEAYEGGADPSEEQLKSIQEKRATRMARQKAAMQAAE</sequence>
<evidence type="ECO:0000256" key="6">
    <source>
        <dbReference type="ARBA" id="ARBA00022840"/>
    </source>
</evidence>
<evidence type="ECO:0000256" key="2">
    <source>
        <dbReference type="ARBA" id="ARBA00005417"/>
    </source>
</evidence>
<dbReference type="InterPro" id="IPR003439">
    <property type="entry name" value="ABC_transporter-like_ATP-bd"/>
</dbReference>
<comment type="caution">
    <text evidence="9">The sequence shown here is derived from an EMBL/GenBank/DDBJ whole genome shotgun (WGS) entry which is preliminary data.</text>
</comment>
<organism evidence="9 10">
    <name type="scientific">Roseibium limicola</name>
    <dbReference type="NCBI Taxonomy" id="2816037"/>
    <lineage>
        <taxon>Bacteria</taxon>
        <taxon>Pseudomonadati</taxon>
        <taxon>Pseudomonadota</taxon>
        <taxon>Alphaproteobacteria</taxon>
        <taxon>Hyphomicrobiales</taxon>
        <taxon>Stappiaceae</taxon>
        <taxon>Roseibium</taxon>
    </lineage>
</organism>
<keyword evidence="5" id="KW-0547">Nucleotide-binding</keyword>
<dbReference type="SMART" id="SM00382">
    <property type="entry name" value="AAA"/>
    <property type="match status" value="2"/>
</dbReference>
<evidence type="ECO:0000256" key="3">
    <source>
        <dbReference type="ARBA" id="ARBA00022448"/>
    </source>
</evidence>
<protein>
    <submittedName>
        <fullName evidence="9">ATP-binding cassette domain-containing protein</fullName>
    </submittedName>
</protein>
<keyword evidence="10" id="KW-1185">Reference proteome</keyword>
<evidence type="ECO:0000256" key="5">
    <source>
        <dbReference type="ARBA" id="ARBA00022741"/>
    </source>
</evidence>
<keyword evidence="3" id="KW-0813">Transport</keyword>
<dbReference type="InterPro" id="IPR027417">
    <property type="entry name" value="P-loop_NTPase"/>
</dbReference>
<dbReference type="GO" id="GO:0015112">
    <property type="term" value="F:nitrate transmembrane transporter activity"/>
    <property type="evidence" value="ECO:0007669"/>
    <property type="project" value="InterPro"/>
</dbReference>
<dbReference type="PROSITE" id="PS50893">
    <property type="entry name" value="ABC_TRANSPORTER_2"/>
    <property type="match status" value="2"/>
</dbReference>
<dbReference type="Gene3D" id="3.40.50.300">
    <property type="entry name" value="P-loop containing nucleotide triphosphate hydrolases"/>
    <property type="match status" value="2"/>
</dbReference>
<dbReference type="CDD" id="cd03293">
    <property type="entry name" value="ABC_NrtD_SsuB_transporters"/>
    <property type="match status" value="2"/>
</dbReference>
<dbReference type="InterPro" id="IPR017871">
    <property type="entry name" value="ABC_transporter-like_CS"/>
</dbReference>
<name>A0A939EPV9_9HYPH</name>
<dbReference type="InterPro" id="IPR005890">
    <property type="entry name" value="NO3_transporter_ATP-bd-like"/>
</dbReference>
<dbReference type="GO" id="GO:0005886">
    <property type="term" value="C:plasma membrane"/>
    <property type="evidence" value="ECO:0007669"/>
    <property type="project" value="UniProtKB-SubCell"/>
</dbReference>
<dbReference type="GO" id="GO:0016887">
    <property type="term" value="F:ATP hydrolysis activity"/>
    <property type="evidence" value="ECO:0007669"/>
    <property type="project" value="InterPro"/>
</dbReference>
<evidence type="ECO:0000259" key="8">
    <source>
        <dbReference type="PROSITE" id="PS50893"/>
    </source>
</evidence>
<dbReference type="EMBL" id="JAFLNF010000003">
    <property type="protein sequence ID" value="MBO0345318.1"/>
    <property type="molecule type" value="Genomic_DNA"/>
</dbReference>
<proteinExistence type="inferred from homology"/>
<reference evidence="9" key="1">
    <citation type="submission" date="2021-03" db="EMBL/GenBank/DDBJ databases">
        <title>Roseibium sp. CAU 1637 isolated from Incheon.</title>
        <authorList>
            <person name="Kim W."/>
        </authorList>
    </citation>
    <scope>NUCLEOTIDE SEQUENCE</scope>
    <source>
        <strain evidence="9">CAU 1637</strain>
    </source>
</reference>
<keyword evidence="4" id="KW-1003">Cell membrane</keyword>
<dbReference type="PANTHER" id="PTHR42788">
    <property type="entry name" value="TAURINE IMPORT ATP-BINDING PROTEIN-RELATED"/>
    <property type="match status" value="1"/>
</dbReference>
<keyword evidence="6 9" id="KW-0067">ATP-binding</keyword>
<dbReference type="Pfam" id="PF00005">
    <property type="entry name" value="ABC_tran"/>
    <property type="match status" value="2"/>
</dbReference>
<comment type="subcellular location">
    <subcellularLocation>
        <location evidence="1">Cell membrane</location>
        <topology evidence="1">Peripheral membrane protein</topology>
    </subcellularLocation>
</comment>
<feature type="domain" description="ABC transporter" evidence="8">
    <location>
        <begin position="302"/>
        <end position="535"/>
    </location>
</feature>
<dbReference type="GO" id="GO:0005524">
    <property type="term" value="F:ATP binding"/>
    <property type="evidence" value="ECO:0007669"/>
    <property type="project" value="UniProtKB-KW"/>
</dbReference>
<dbReference type="InterPro" id="IPR050166">
    <property type="entry name" value="ABC_transporter_ATP-bind"/>
</dbReference>
<gene>
    <name evidence="9" type="ORF">J0X15_08810</name>
</gene>
<evidence type="ECO:0000256" key="4">
    <source>
        <dbReference type="ARBA" id="ARBA00022475"/>
    </source>
</evidence>
<evidence type="ECO:0000256" key="1">
    <source>
        <dbReference type="ARBA" id="ARBA00004202"/>
    </source>
</evidence>
<evidence type="ECO:0000256" key="7">
    <source>
        <dbReference type="ARBA" id="ARBA00023136"/>
    </source>
</evidence>
<dbReference type="RefSeq" id="WP_206939789.1">
    <property type="nucleotide sequence ID" value="NZ_JAFLNF010000003.1"/>
</dbReference>
<dbReference type="PANTHER" id="PTHR42788:SF7">
    <property type="entry name" value="NITRATE ABC TRANSPORTER ATP-BINDING PROTEIN"/>
    <property type="match status" value="1"/>
</dbReference>
<dbReference type="InterPro" id="IPR003593">
    <property type="entry name" value="AAA+_ATPase"/>
</dbReference>
<keyword evidence="7" id="KW-0472">Membrane</keyword>
<comment type="similarity">
    <text evidence="2">Belongs to the ABC transporter superfamily.</text>
</comment>
<dbReference type="NCBIfam" id="TIGR01184">
    <property type="entry name" value="ntrCD"/>
    <property type="match status" value="1"/>
</dbReference>
<dbReference type="PROSITE" id="PS00211">
    <property type="entry name" value="ABC_TRANSPORTER_1"/>
    <property type="match status" value="1"/>
</dbReference>
<dbReference type="AlphaFoldDB" id="A0A939EPV9"/>
<dbReference type="Proteomes" id="UP000664779">
    <property type="component" value="Unassembled WGS sequence"/>
</dbReference>
<evidence type="ECO:0000313" key="10">
    <source>
        <dbReference type="Proteomes" id="UP000664779"/>
    </source>
</evidence>
<accession>A0A939EPV9</accession>
<dbReference type="SUPFAM" id="SSF52540">
    <property type="entry name" value="P-loop containing nucleoside triphosphate hydrolases"/>
    <property type="match status" value="2"/>
</dbReference>